<keyword evidence="6 12" id="KW-0812">Transmembrane</keyword>
<keyword evidence="16" id="KW-1185">Reference proteome</keyword>
<dbReference type="InterPro" id="IPR001503">
    <property type="entry name" value="Glyco_trans_10"/>
</dbReference>
<proteinExistence type="inferred from homology"/>
<keyword evidence="4 12" id="KW-0328">Glycosyltransferase</keyword>
<evidence type="ECO:0000256" key="2">
    <source>
        <dbReference type="ARBA" id="ARBA00004922"/>
    </source>
</evidence>
<keyword evidence="10" id="KW-0325">Glycoprotein</keyword>
<comment type="caution">
    <text evidence="15">The sequence shown here is derived from an EMBL/GenBank/DDBJ whole genome shotgun (WGS) entry which is preliminary data.</text>
</comment>
<evidence type="ECO:0000256" key="11">
    <source>
        <dbReference type="ARBA" id="ARBA00036481"/>
    </source>
</evidence>
<evidence type="ECO:0000313" key="16">
    <source>
        <dbReference type="Proteomes" id="UP001181693"/>
    </source>
</evidence>
<keyword evidence="9" id="KW-0472">Membrane</keyword>
<feature type="domain" description="Fucosyltransferase C-terminal" evidence="13">
    <location>
        <begin position="128"/>
        <end position="302"/>
    </location>
</feature>
<dbReference type="Proteomes" id="UP001181693">
    <property type="component" value="Unassembled WGS sequence"/>
</dbReference>
<dbReference type="PANTHER" id="PTHR11929">
    <property type="entry name" value="ALPHA- 1,3 -FUCOSYLTRANSFERASE"/>
    <property type="match status" value="1"/>
</dbReference>
<evidence type="ECO:0000256" key="6">
    <source>
        <dbReference type="ARBA" id="ARBA00022692"/>
    </source>
</evidence>
<evidence type="ECO:0000256" key="7">
    <source>
        <dbReference type="ARBA" id="ARBA00022968"/>
    </source>
</evidence>
<dbReference type="Gene3D" id="3.40.50.11660">
    <property type="entry name" value="Glycosyl transferase family 10, C-terminal domain"/>
    <property type="match status" value="1"/>
</dbReference>
<dbReference type="PANTHER" id="PTHR11929:SF244">
    <property type="entry name" value="FUCOSYLTRANSFERASE"/>
    <property type="match status" value="1"/>
</dbReference>
<dbReference type="Pfam" id="PF00852">
    <property type="entry name" value="Glyco_transf_10"/>
    <property type="match status" value="1"/>
</dbReference>
<evidence type="ECO:0000256" key="9">
    <source>
        <dbReference type="ARBA" id="ARBA00023136"/>
    </source>
</evidence>
<evidence type="ECO:0000259" key="13">
    <source>
        <dbReference type="Pfam" id="PF00852"/>
    </source>
</evidence>
<gene>
    <name evidence="15" type="ORF">GDO54_002757</name>
</gene>
<comment type="pathway">
    <text evidence="2">Protein modification; protein glycosylation.</text>
</comment>
<dbReference type="GO" id="GO:0032580">
    <property type="term" value="C:Golgi cisterna membrane"/>
    <property type="evidence" value="ECO:0007669"/>
    <property type="project" value="UniProtKB-SubCell"/>
</dbReference>
<keyword evidence="12" id="KW-0333">Golgi apparatus</keyword>
<dbReference type="Pfam" id="PF17039">
    <property type="entry name" value="Glyco_tran_10_N"/>
    <property type="match status" value="1"/>
</dbReference>
<dbReference type="InterPro" id="IPR031481">
    <property type="entry name" value="Glyco_tran_10_N"/>
</dbReference>
<dbReference type="FunFam" id="3.40.50.11660:FF:000001">
    <property type="entry name" value="alpha-(1,3)-fucosyltransferase 9"/>
    <property type="match status" value="1"/>
</dbReference>
<dbReference type="AlphaFoldDB" id="A0AAV2ZTM7"/>
<evidence type="ECO:0000313" key="15">
    <source>
        <dbReference type="EMBL" id="DBA17283.1"/>
    </source>
</evidence>
<accession>A0AAV2ZTM7</accession>
<evidence type="ECO:0000256" key="12">
    <source>
        <dbReference type="RuleBase" id="RU003832"/>
    </source>
</evidence>
<keyword evidence="8" id="KW-1133">Transmembrane helix</keyword>
<dbReference type="InterPro" id="IPR038577">
    <property type="entry name" value="GT10-like_C_sf"/>
</dbReference>
<evidence type="ECO:0000256" key="1">
    <source>
        <dbReference type="ARBA" id="ARBA00004167"/>
    </source>
</evidence>
<dbReference type="SUPFAM" id="SSF53756">
    <property type="entry name" value="UDP-Glycosyltransferase/glycogen phosphorylase"/>
    <property type="match status" value="1"/>
</dbReference>
<keyword evidence="5 12" id="KW-0808">Transferase</keyword>
<evidence type="ECO:0000256" key="8">
    <source>
        <dbReference type="ARBA" id="ARBA00022989"/>
    </source>
</evidence>
<reference evidence="15" key="1">
    <citation type="thesis" date="2020" institute="ProQuest LLC" country="789 East Eisenhower Parkway, Ann Arbor, MI, USA">
        <title>Comparative Genomics and Chromosome Evolution.</title>
        <authorList>
            <person name="Mudd A.B."/>
        </authorList>
    </citation>
    <scope>NUCLEOTIDE SEQUENCE</scope>
    <source>
        <strain evidence="15">1538</strain>
        <tissue evidence="15">Blood</tissue>
    </source>
</reference>
<comment type="similarity">
    <text evidence="3 12">Belongs to the glycosyltransferase 10 family.</text>
</comment>
<keyword evidence="7" id="KW-0735">Signal-anchor</keyword>
<protein>
    <recommendedName>
        <fullName evidence="12">Fucosyltransferase</fullName>
        <ecNumber evidence="12">2.4.1.-</ecNumber>
    </recommendedName>
</protein>
<evidence type="ECO:0000256" key="5">
    <source>
        <dbReference type="ARBA" id="ARBA00022679"/>
    </source>
</evidence>
<dbReference type="InterPro" id="IPR055270">
    <property type="entry name" value="Glyco_tran_10_C"/>
</dbReference>
<feature type="domain" description="Fucosyltransferase N-terminal" evidence="14">
    <location>
        <begin position="9"/>
        <end position="114"/>
    </location>
</feature>
<dbReference type="EC" id="2.4.1.-" evidence="12"/>
<evidence type="ECO:0000256" key="4">
    <source>
        <dbReference type="ARBA" id="ARBA00022676"/>
    </source>
</evidence>
<dbReference type="EMBL" id="DYDO01000010">
    <property type="protein sequence ID" value="DBA17283.1"/>
    <property type="molecule type" value="Genomic_DNA"/>
</dbReference>
<organism evidence="15 16">
    <name type="scientific">Pyxicephalus adspersus</name>
    <name type="common">African bullfrog</name>
    <dbReference type="NCBI Taxonomy" id="30357"/>
    <lineage>
        <taxon>Eukaryota</taxon>
        <taxon>Metazoa</taxon>
        <taxon>Chordata</taxon>
        <taxon>Craniata</taxon>
        <taxon>Vertebrata</taxon>
        <taxon>Euteleostomi</taxon>
        <taxon>Amphibia</taxon>
        <taxon>Batrachia</taxon>
        <taxon>Anura</taxon>
        <taxon>Neobatrachia</taxon>
        <taxon>Ranoidea</taxon>
        <taxon>Pyxicephalidae</taxon>
        <taxon>Pyxicephalinae</taxon>
        <taxon>Pyxicephalus</taxon>
    </lineage>
</organism>
<sequence>MTPAPSKPPLTILLWTWPAKHTFPLNQCPPLVDSSGCFFTVNRSMYLIANAVVIHHRDISTKAQLPPMPRPLNQYWVWFNMEPPEHLHKLSLMDNIINLTMSYKSDSDIFTPYGWLKSNNGAENFTIPSKSRLVAWIVSNWKQKHKRVQYYNKLKNYLQIDVYGKHNLPLPRKDHFVTLSKYKFYLAFENSIHEDYITEKLWYNAFYAGAVPVVLGPSRKNYERFIPPDSFIHVDDFSSAQELAAYLLSLDKDDQRYRQYFNWRSRYMPVEKRKTWITEYCKVCKALKEAPAYRSIPSIAEWFK</sequence>
<evidence type="ECO:0000256" key="10">
    <source>
        <dbReference type="ARBA" id="ARBA00023180"/>
    </source>
</evidence>
<comment type="subcellular location">
    <subcellularLocation>
        <location evidence="12">Golgi apparatus</location>
        <location evidence="12">Golgi stack membrane</location>
        <topology evidence="12">Single-pass type II membrane protein</topology>
    </subcellularLocation>
    <subcellularLocation>
        <location evidence="1">Membrane</location>
        <topology evidence="1">Single-pass membrane protein</topology>
    </subcellularLocation>
</comment>
<name>A0AAV2ZTM7_PYXAD</name>
<evidence type="ECO:0000259" key="14">
    <source>
        <dbReference type="Pfam" id="PF17039"/>
    </source>
</evidence>
<evidence type="ECO:0000256" key="3">
    <source>
        <dbReference type="ARBA" id="ARBA00008919"/>
    </source>
</evidence>
<dbReference type="GO" id="GO:0046920">
    <property type="term" value="F:alpha-(1-&gt;3)-fucosyltransferase activity"/>
    <property type="evidence" value="ECO:0007669"/>
    <property type="project" value="TreeGrafter"/>
</dbReference>
<comment type="catalytic activity">
    <reaction evidence="11">
        <text>an N-acetyl-alpha-neuraminyl-(2-&gt;3)-beta-D-galactosyl-(1-&gt;4)-N-acetyl-beta-D-glucosaminyl derivative + GDP-beta-L-fucose = an alpha-Neu5Ac-(2-&gt;3)-beta-D-Gal-(1-&gt;4)-[alpha-L-Fuc-(1-&gt;3)]-beta-D-GlcNAc derivative + GDP + H(+)</text>
        <dbReference type="Rhea" id="RHEA:56076"/>
        <dbReference type="ChEBI" id="CHEBI:15378"/>
        <dbReference type="ChEBI" id="CHEBI:57273"/>
        <dbReference type="ChEBI" id="CHEBI:58189"/>
        <dbReference type="ChEBI" id="CHEBI:136545"/>
        <dbReference type="ChEBI" id="CHEBI:139509"/>
    </reaction>
    <physiologicalReaction direction="left-to-right" evidence="11">
        <dbReference type="Rhea" id="RHEA:56077"/>
    </physiologicalReaction>
</comment>